<protein>
    <recommendedName>
        <fullName evidence="11">L-lactate permease</fullName>
    </recommendedName>
</protein>
<dbReference type="GO" id="GO:0015295">
    <property type="term" value="F:solute:proton symporter activity"/>
    <property type="evidence" value="ECO:0007669"/>
    <property type="project" value="TreeGrafter"/>
</dbReference>
<dbReference type="Pfam" id="PF02652">
    <property type="entry name" value="Lactate_perm"/>
    <property type="match status" value="1"/>
</dbReference>
<proteinExistence type="inferred from homology"/>
<accession>A0A1Y2SIC1</accession>
<evidence type="ECO:0000256" key="10">
    <source>
        <dbReference type="ARBA" id="ARBA00034062"/>
    </source>
</evidence>
<dbReference type="EMBL" id="MUBJ01000004">
    <property type="protein sequence ID" value="OTA17339.1"/>
    <property type="molecule type" value="Genomic_DNA"/>
</dbReference>
<organism evidence="12 13">
    <name type="scientific">Xenorhabdus vietnamensis</name>
    <dbReference type="NCBI Taxonomy" id="351656"/>
    <lineage>
        <taxon>Bacteria</taxon>
        <taxon>Pseudomonadati</taxon>
        <taxon>Pseudomonadota</taxon>
        <taxon>Gammaproteobacteria</taxon>
        <taxon>Enterobacterales</taxon>
        <taxon>Morganellaceae</taxon>
        <taxon>Xenorhabdus</taxon>
    </lineage>
</organism>
<keyword evidence="5 11" id="KW-0812">Transmembrane</keyword>
<evidence type="ECO:0000256" key="8">
    <source>
        <dbReference type="ARBA" id="ARBA00034011"/>
    </source>
</evidence>
<evidence type="ECO:0000256" key="1">
    <source>
        <dbReference type="ARBA" id="ARBA00004651"/>
    </source>
</evidence>
<evidence type="ECO:0000313" key="13">
    <source>
        <dbReference type="Proteomes" id="UP000194350"/>
    </source>
</evidence>
<keyword evidence="13" id="KW-1185">Reference proteome</keyword>
<sequence>MFSSFLEALGSFFSGSNTVSNLTLGGIQHPIALNNGMNVNLMLALQSVGGAMGNMICLNNIIAVCSILRITNSEGQIMKKTILPMLVYGRIAAVMALILAS</sequence>
<evidence type="ECO:0000256" key="9">
    <source>
        <dbReference type="ARBA" id="ARBA00034057"/>
    </source>
</evidence>
<dbReference type="RefSeq" id="WP_244175488.1">
    <property type="nucleotide sequence ID" value="NZ_CAWNGD010000084.1"/>
</dbReference>
<gene>
    <name evidence="12" type="ORF">Xvie_01186</name>
</gene>
<dbReference type="AlphaFoldDB" id="A0A1Y2SIC1"/>
<keyword evidence="6 11" id="KW-1133">Transmembrane helix</keyword>
<keyword evidence="4" id="KW-1003">Cell membrane</keyword>
<comment type="similarity">
    <text evidence="2 11">Belongs to the lactate permease family.</text>
</comment>
<comment type="catalytic activity">
    <reaction evidence="9">
        <text>(R)-lactate(in) + H(+)(in) = (R)-lactate(out) + H(+)(out)</text>
        <dbReference type="Rhea" id="RHEA:71791"/>
        <dbReference type="ChEBI" id="CHEBI:15378"/>
        <dbReference type="ChEBI" id="CHEBI:16004"/>
    </reaction>
    <physiologicalReaction direction="right-to-left" evidence="9">
        <dbReference type="Rhea" id="RHEA:71793"/>
    </physiologicalReaction>
</comment>
<evidence type="ECO:0000256" key="2">
    <source>
        <dbReference type="ARBA" id="ARBA00010100"/>
    </source>
</evidence>
<dbReference type="Proteomes" id="UP000194350">
    <property type="component" value="Unassembled WGS sequence"/>
</dbReference>
<name>A0A1Y2SIC1_9GAMM</name>
<comment type="caution">
    <text evidence="11">Lacks conserved residue(s) required for the propagation of feature annotation.</text>
</comment>
<evidence type="ECO:0000256" key="6">
    <source>
        <dbReference type="ARBA" id="ARBA00022989"/>
    </source>
</evidence>
<comment type="function">
    <text evidence="11">Uptake of L-lactate across the membrane. Can also transport D-lactate and glycolate.</text>
</comment>
<evidence type="ECO:0000256" key="4">
    <source>
        <dbReference type="ARBA" id="ARBA00022475"/>
    </source>
</evidence>
<keyword evidence="7 11" id="KW-0472">Membrane</keyword>
<evidence type="ECO:0000313" key="12">
    <source>
        <dbReference type="EMBL" id="OTA17339.1"/>
    </source>
</evidence>
<comment type="catalytic activity">
    <reaction evidence="10">
        <text>glycolate(in) + H(+)(in) = glycolate(out) + H(+)(out)</text>
        <dbReference type="Rhea" id="RHEA:29411"/>
        <dbReference type="ChEBI" id="CHEBI:15378"/>
        <dbReference type="ChEBI" id="CHEBI:29805"/>
    </reaction>
    <physiologicalReaction direction="right-to-left" evidence="10">
        <dbReference type="Rhea" id="RHEA:29413"/>
    </physiologicalReaction>
</comment>
<comment type="catalytic activity">
    <reaction evidence="8">
        <text>(S)-lactate(in) + H(+)(in) = (S)-lactate(out) + H(+)(out)</text>
        <dbReference type="Rhea" id="RHEA:29415"/>
        <dbReference type="ChEBI" id="CHEBI:15378"/>
        <dbReference type="ChEBI" id="CHEBI:16651"/>
    </reaction>
    <physiologicalReaction direction="right-to-left" evidence="8">
        <dbReference type="Rhea" id="RHEA:29417"/>
    </physiologicalReaction>
</comment>
<keyword evidence="11" id="KW-0997">Cell inner membrane</keyword>
<comment type="subcellular location">
    <subcellularLocation>
        <location evidence="11">Cell inner membrane</location>
        <topology evidence="11">Multi-pass membrane protein</topology>
    </subcellularLocation>
    <subcellularLocation>
        <location evidence="1">Cell membrane</location>
        <topology evidence="1">Multi-pass membrane protein</topology>
    </subcellularLocation>
</comment>
<dbReference type="InterPro" id="IPR003804">
    <property type="entry name" value="Lactate_perm"/>
</dbReference>
<reference evidence="12 13" key="1">
    <citation type="submission" date="2016-10" db="EMBL/GenBank/DDBJ databases">
        <title>Systematic genetic and metabolomic analysis of Xenorhabdus and Photorhabdus spp., highlights the requirements for a dual symbiotic and pathogenic life style.</title>
        <authorList>
            <person name="Tobias N.J."/>
            <person name="Wolff H."/>
            <person name="Djahanschiri B."/>
            <person name="Pidot S.J."/>
            <person name="Stinear T.P."/>
            <person name="Ebersberger I."/>
            <person name="Bode H.B."/>
        </authorList>
    </citation>
    <scope>NUCLEOTIDE SEQUENCE [LARGE SCALE GENOMIC DNA]</scope>
    <source>
        <strain evidence="12 13">DSM 22392</strain>
    </source>
</reference>
<evidence type="ECO:0000256" key="11">
    <source>
        <dbReference type="RuleBase" id="RU365092"/>
    </source>
</evidence>
<feature type="transmembrane region" description="Helical" evidence="11">
    <location>
        <begin position="82"/>
        <end position="100"/>
    </location>
</feature>
<evidence type="ECO:0000256" key="7">
    <source>
        <dbReference type="ARBA" id="ARBA00023136"/>
    </source>
</evidence>
<dbReference type="GO" id="GO:0005886">
    <property type="term" value="C:plasma membrane"/>
    <property type="evidence" value="ECO:0007669"/>
    <property type="project" value="UniProtKB-SubCell"/>
</dbReference>
<dbReference type="PANTHER" id="PTHR30003:SF0">
    <property type="entry name" value="GLYCOLATE PERMEASE GLCA-RELATED"/>
    <property type="match status" value="1"/>
</dbReference>
<evidence type="ECO:0000256" key="3">
    <source>
        <dbReference type="ARBA" id="ARBA00022448"/>
    </source>
</evidence>
<dbReference type="PANTHER" id="PTHR30003">
    <property type="entry name" value="L-LACTATE PERMEASE"/>
    <property type="match status" value="1"/>
</dbReference>
<dbReference type="STRING" id="351656.Xvie_01186"/>
<evidence type="ECO:0000256" key="5">
    <source>
        <dbReference type="ARBA" id="ARBA00022692"/>
    </source>
</evidence>
<comment type="caution">
    <text evidence="12">The sequence shown here is derived from an EMBL/GenBank/DDBJ whole genome shotgun (WGS) entry which is preliminary data.</text>
</comment>
<keyword evidence="3 11" id="KW-0813">Transport</keyword>
<dbReference type="GO" id="GO:0015129">
    <property type="term" value="F:lactate transmembrane transporter activity"/>
    <property type="evidence" value="ECO:0007669"/>
    <property type="project" value="UniProtKB-UniRule"/>
</dbReference>
<feature type="transmembrane region" description="Helical" evidence="11">
    <location>
        <begin position="51"/>
        <end position="70"/>
    </location>
</feature>